<dbReference type="InterPro" id="IPR007445">
    <property type="entry name" value="PilO"/>
</dbReference>
<name>A0ABS5Z7L6_9ACTN</name>
<dbReference type="RefSeq" id="WP_215795715.1">
    <property type="nucleotide sequence ID" value="NZ_JAHKKG010000020.1"/>
</dbReference>
<keyword evidence="1" id="KW-0175">Coiled coil</keyword>
<feature type="coiled-coil region" evidence="1">
    <location>
        <begin position="39"/>
        <end position="76"/>
    </location>
</feature>
<feature type="transmembrane region" description="Helical" evidence="2">
    <location>
        <begin position="6"/>
        <end position="25"/>
    </location>
</feature>
<gene>
    <name evidence="3" type="primary">pilO</name>
    <name evidence="3" type="ORF">KOI35_43990</name>
</gene>
<dbReference type="Pfam" id="PF04350">
    <property type="entry name" value="PilO"/>
    <property type="match status" value="1"/>
</dbReference>
<comment type="caution">
    <text evidence="3">The sequence shown here is derived from an EMBL/GenBank/DDBJ whole genome shotgun (WGS) entry which is preliminary data.</text>
</comment>
<evidence type="ECO:0000256" key="2">
    <source>
        <dbReference type="SAM" id="Phobius"/>
    </source>
</evidence>
<dbReference type="Gene3D" id="3.30.70.60">
    <property type="match status" value="1"/>
</dbReference>
<protein>
    <submittedName>
        <fullName evidence="3">Type 4a pilus biogenesis protein PilO</fullName>
    </submittedName>
</protein>
<evidence type="ECO:0000313" key="4">
    <source>
        <dbReference type="Proteomes" id="UP001519654"/>
    </source>
</evidence>
<evidence type="ECO:0000256" key="1">
    <source>
        <dbReference type="SAM" id="Coils"/>
    </source>
</evidence>
<evidence type="ECO:0000313" key="3">
    <source>
        <dbReference type="EMBL" id="MBU2670485.1"/>
    </source>
</evidence>
<keyword evidence="2" id="KW-0812">Transmembrane</keyword>
<proteinExistence type="predicted"/>
<organism evidence="3 4">
    <name type="scientific">Paractinoplanes bogorensis</name>
    <dbReference type="NCBI Taxonomy" id="1610840"/>
    <lineage>
        <taxon>Bacteria</taxon>
        <taxon>Bacillati</taxon>
        <taxon>Actinomycetota</taxon>
        <taxon>Actinomycetes</taxon>
        <taxon>Micromonosporales</taxon>
        <taxon>Micromonosporaceae</taxon>
        <taxon>Paractinoplanes</taxon>
    </lineage>
</organism>
<dbReference type="Proteomes" id="UP001519654">
    <property type="component" value="Unassembled WGS sequence"/>
</dbReference>
<dbReference type="InterPro" id="IPR014717">
    <property type="entry name" value="Transl_elong_EF1B/ribsomal_bS6"/>
</dbReference>
<sequence>MDRIWLIGGIVAIVVIVAAAWLLAISPKFTEADTVQTGADDTTIQLTKLKKDVAALKEQDAKKATYQAELDKLLTNLPETYGMPVFLRSLQTTGDAVNVDVTVLSAGSALQSPTVPAVAEMPLSVNASGTAANVSKFLVQLQTIQPRAVLLEAISLAEEGNETATTSSPTSKVTATLTMTAFCTTTDVSGSASADRTDRCQIAS</sequence>
<keyword evidence="2" id="KW-0472">Membrane</keyword>
<keyword evidence="4" id="KW-1185">Reference proteome</keyword>
<accession>A0ABS5Z7L6</accession>
<keyword evidence="2" id="KW-1133">Transmembrane helix</keyword>
<reference evidence="3 4" key="1">
    <citation type="submission" date="2021-06" db="EMBL/GenBank/DDBJ databases">
        <title>Actinoplanes lichenicola sp. nov., and Actinoplanes ovalisporus sp. nov., isolated from lichen in Thailand.</title>
        <authorList>
            <person name="Saeng-In P."/>
            <person name="Kanchanasin P."/>
            <person name="Yuki M."/>
            <person name="Kudo T."/>
            <person name="Ohkuma M."/>
            <person name="Phongsopitanun W."/>
            <person name="Tanasupawat S."/>
        </authorList>
    </citation>
    <scope>NUCLEOTIDE SEQUENCE [LARGE SCALE GENOMIC DNA]</scope>
    <source>
        <strain evidence="3 4">NBRC 110975</strain>
    </source>
</reference>
<dbReference type="EMBL" id="JAHKKG010000020">
    <property type="protein sequence ID" value="MBU2670485.1"/>
    <property type="molecule type" value="Genomic_DNA"/>
</dbReference>